<reference evidence="2" key="1">
    <citation type="submission" date="2020-01" db="EMBL/GenBank/DDBJ databases">
        <title>Insect and environment-associated Actinomycetes.</title>
        <authorList>
            <person name="Currrie C."/>
            <person name="Chevrette M."/>
            <person name="Carlson C."/>
            <person name="Stubbendieck R."/>
            <person name="Wendt-Pienkowski E."/>
        </authorList>
    </citation>
    <scope>NUCLEOTIDE SEQUENCE</scope>
    <source>
        <strain evidence="2">SID14436</strain>
    </source>
</reference>
<gene>
    <name evidence="2" type="ORF">G3I53_07930</name>
</gene>
<dbReference type="EMBL" id="JAAGMD010000215">
    <property type="protein sequence ID" value="NEA85974.1"/>
    <property type="molecule type" value="Genomic_DNA"/>
</dbReference>
<protein>
    <recommendedName>
        <fullName evidence="3">DUF2339 domain-containing protein</fullName>
    </recommendedName>
</protein>
<feature type="transmembrane region" description="Helical" evidence="1">
    <location>
        <begin position="67"/>
        <end position="89"/>
    </location>
</feature>
<name>A0A6G3QRX8_9ACTN</name>
<feature type="transmembrane region" description="Helical" evidence="1">
    <location>
        <begin position="123"/>
        <end position="142"/>
    </location>
</feature>
<feature type="transmembrane region" description="Helical" evidence="1">
    <location>
        <begin position="229"/>
        <end position="253"/>
    </location>
</feature>
<organism evidence="2">
    <name type="scientific">Streptomyces sp. SID14436</name>
    <dbReference type="NCBI Taxonomy" id="2706070"/>
    <lineage>
        <taxon>Bacteria</taxon>
        <taxon>Bacillati</taxon>
        <taxon>Actinomycetota</taxon>
        <taxon>Actinomycetes</taxon>
        <taxon>Kitasatosporales</taxon>
        <taxon>Streptomycetaceae</taxon>
        <taxon>Streptomyces</taxon>
    </lineage>
</organism>
<evidence type="ECO:0000256" key="1">
    <source>
        <dbReference type="SAM" id="Phobius"/>
    </source>
</evidence>
<feature type="transmembrane region" description="Helical" evidence="1">
    <location>
        <begin position="259"/>
        <end position="280"/>
    </location>
</feature>
<feature type="transmembrane region" description="Helical" evidence="1">
    <location>
        <begin position="154"/>
        <end position="170"/>
    </location>
</feature>
<feature type="non-terminal residue" evidence="2">
    <location>
        <position position="288"/>
    </location>
</feature>
<sequence>MTHVPPPREELRILDAELWQLDARRAQLLARRAHLIRLLHPALPPAPPAAPPTAPRRPETTAPRVQNVLLVLGGILLTVAAIAFTLVSWGDMGIVGRSLVLATVTMAALAAPVFLLKRGLRSTAETVTGLGLALTVLDAYALHEAALNTVDGTAYAAVAAAVLAGTWWAYGREVGPLRLPPVAALAAAQFPLVLGAVAADAGPHTTTAALLLTAAFDTVVALRTSTKHLRVAAAVGVYGAGGWGVPAACVLSWEAVGPGAVARSAALLAFAAAVALYAAWRVPQRGLA</sequence>
<feature type="transmembrane region" description="Helical" evidence="1">
    <location>
        <begin position="182"/>
        <end position="199"/>
    </location>
</feature>
<keyword evidence="1" id="KW-0472">Membrane</keyword>
<keyword evidence="1" id="KW-0812">Transmembrane</keyword>
<feature type="transmembrane region" description="Helical" evidence="1">
    <location>
        <begin position="95"/>
        <end position="116"/>
    </location>
</feature>
<evidence type="ECO:0008006" key="3">
    <source>
        <dbReference type="Google" id="ProtNLM"/>
    </source>
</evidence>
<dbReference type="AlphaFoldDB" id="A0A6G3QRX8"/>
<comment type="caution">
    <text evidence="2">The sequence shown here is derived from an EMBL/GenBank/DDBJ whole genome shotgun (WGS) entry which is preliminary data.</text>
</comment>
<proteinExistence type="predicted"/>
<keyword evidence="1" id="KW-1133">Transmembrane helix</keyword>
<evidence type="ECO:0000313" key="2">
    <source>
        <dbReference type="EMBL" id="NEA85974.1"/>
    </source>
</evidence>
<accession>A0A6G3QRX8</accession>